<dbReference type="InterPro" id="IPR038409">
    <property type="entry name" value="Ycf54-like_sf"/>
</dbReference>
<evidence type="ECO:0000256" key="2">
    <source>
        <dbReference type="SAM" id="MobiDB-lite"/>
    </source>
</evidence>
<keyword evidence="4" id="KW-1185">Reference proteome</keyword>
<dbReference type="PANTHER" id="PTHR35319:SF2">
    <property type="entry name" value="YCF54"/>
    <property type="match status" value="1"/>
</dbReference>
<proteinExistence type="inferred from homology"/>
<protein>
    <submittedName>
        <fullName evidence="3">Uncharacterized protein</fullName>
    </submittedName>
</protein>
<name>A0A383VM37_TETOB</name>
<evidence type="ECO:0000256" key="1">
    <source>
        <dbReference type="ARBA" id="ARBA00043978"/>
    </source>
</evidence>
<reference evidence="3 4" key="1">
    <citation type="submission" date="2016-10" db="EMBL/GenBank/DDBJ databases">
        <authorList>
            <person name="Cai Z."/>
        </authorList>
    </citation>
    <scope>NUCLEOTIDE SEQUENCE [LARGE SCALE GENOMIC DNA]</scope>
</reference>
<dbReference type="InterPro" id="IPR019616">
    <property type="entry name" value="Ycf54"/>
</dbReference>
<dbReference type="Pfam" id="PF10674">
    <property type="entry name" value="Ycf54"/>
    <property type="match status" value="1"/>
</dbReference>
<dbReference type="AlphaFoldDB" id="A0A383VM37"/>
<evidence type="ECO:0000313" key="3">
    <source>
        <dbReference type="EMBL" id="SZX66607.1"/>
    </source>
</evidence>
<dbReference type="EMBL" id="FNXT01000719">
    <property type="protein sequence ID" value="SZX66607.1"/>
    <property type="molecule type" value="Genomic_DNA"/>
</dbReference>
<accession>A0A383VM37</accession>
<organism evidence="3 4">
    <name type="scientific">Tetradesmus obliquus</name>
    <name type="common">Green alga</name>
    <name type="synonym">Acutodesmus obliquus</name>
    <dbReference type="NCBI Taxonomy" id="3088"/>
    <lineage>
        <taxon>Eukaryota</taxon>
        <taxon>Viridiplantae</taxon>
        <taxon>Chlorophyta</taxon>
        <taxon>core chlorophytes</taxon>
        <taxon>Chlorophyceae</taxon>
        <taxon>CS clade</taxon>
        <taxon>Sphaeropleales</taxon>
        <taxon>Scenedesmaceae</taxon>
        <taxon>Tetradesmus</taxon>
    </lineage>
</organism>
<dbReference type="PANTHER" id="PTHR35319">
    <property type="match status" value="1"/>
</dbReference>
<sequence length="210" mass="23885">MAQTMRVASSTEIKGARSMAPQRPAMGAVAGRVARVQHRQMAQASFAPVARAQQLQRNTHVVCVAAQEAPAQQETATQWYGLVANAEFFCNDVQNEPLAEQLRERVRYFQEQGRELDFFLVPNPTWLDAQFPEQAKQVKRPCMALVSSDKQWVTFMKLRLDRVLKFDLAGMTAAEALSAGEALPEFKKPEKWTAPYAMYSPKWWEKFYPN</sequence>
<dbReference type="STRING" id="3088.A0A383VM37"/>
<evidence type="ECO:0000313" key="4">
    <source>
        <dbReference type="Proteomes" id="UP000256970"/>
    </source>
</evidence>
<feature type="compositionally biased region" description="Polar residues" evidence="2">
    <location>
        <begin position="1"/>
        <end position="12"/>
    </location>
</feature>
<feature type="region of interest" description="Disordered" evidence="2">
    <location>
        <begin position="1"/>
        <end position="24"/>
    </location>
</feature>
<comment type="similarity">
    <text evidence="1">Belongs to the ycf54 family.</text>
</comment>
<gene>
    <name evidence="3" type="ORF">BQ4739_LOCUS7006</name>
</gene>
<dbReference type="Proteomes" id="UP000256970">
    <property type="component" value="Unassembled WGS sequence"/>
</dbReference>
<dbReference type="Gene3D" id="3.30.70.1860">
    <property type="entry name" value="Uncharacterised protein family Ycf54"/>
    <property type="match status" value="1"/>
</dbReference>